<gene>
    <name evidence="1" type="ORF">S03H2_47161</name>
</gene>
<feature type="non-terminal residue" evidence="1">
    <location>
        <position position="96"/>
    </location>
</feature>
<accession>X1IU11</accession>
<dbReference type="EMBL" id="BARU01029672">
    <property type="protein sequence ID" value="GAH69589.1"/>
    <property type="molecule type" value="Genomic_DNA"/>
</dbReference>
<dbReference type="AlphaFoldDB" id="X1IU11"/>
<evidence type="ECO:0000313" key="1">
    <source>
        <dbReference type="EMBL" id="GAH69589.1"/>
    </source>
</evidence>
<comment type="caution">
    <text evidence="1">The sequence shown here is derived from an EMBL/GenBank/DDBJ whole genome shotgun (WGS) entry which is preliminary data.</text>
</comment>
<sequence length="96" mass="10954">MVSIVGKSYLIPLVRGKSDLLRIPQELVNDLGISETLITTVLKPNGRKETVRLNPMDRTLLGLCAWLRTCDDENMRSIRFTVRSEHPYTFSAEFSE</sequence>
<reference evidence="1" key="1">
    <citation type="journal article" date="2014" name="Front. Microbiol.">
        <title>High frequency of phylogenetically diverse reductive dehalogenase-homologous genes in deep subseafloor sedimentary metagenomes.</title>
        <authorList>
            <person name="Kawai M."/>
            <person name="Futagami T."/>
            <person name="Toyoda A."/>
            <person name="Takaki Y."/>
            <person name="Nishi S."/>
            <person name="Hori S."/>
            <person name="Arai W."/>
            <person name="Tsubouchi T."/>
            <person name="Morono Y."/>
            <person name="Uchiyama I."/>
            <person name="Ito T."/>
            <person name="Fujiyama A."/>
            <person name="Inagaki F."/>
            <person name="Takami H."/>
        </authorList>
    </citation>
    <scope>NUCLEOTIDE SEQUENCE</scope>
    <source>
        <strain evidence="1">Expedition CK06-06</strain>
    </source>
</reference>
<protein>
    <submittedName>
        <fullName evidence="1">Uncharacterized protein</fullName>
    </submittedName>
</protein>
<organism evidence="1">
    <name type="scientific">marine sediment metagenome</name>
    <dbReference type="NCBI Taxonomy" id="412755"/>
    <lineage>
        <taxon>unclassified sequences</taxon>
        <taxon>metagenomes</taxon>
        <taxon>ecological metagenomes</taxon>
    </lineage>
</organism>
<name>X1IU11_9ZZZZ</name>
<proteinExistence type="predicted"/>